<feature type="compositionally biased region" description="Polar residues" evidence="1">
    <location>
        <begin position="1"/>
        <end position="10"/>
    </location>
</feature>
<dbReference type="InParanoid" id="A0A6P7F883"/>
<feature type="region of interest" description="Disordered" evidence="1">
    <location>
        <begin position="144"/>
        <end position="171"/>
    </location>
</feature>
<reference evidence="2" key="1">
    <citation type="submission" date="2025-08" db="UniProtKB">
        <authorList>
            <consortium name="RefSeq"/>
        </authorList>
    </citation>
    <scope>IDENTIFICATION</scope>
    <source>
        <tissue evidence="2">Whole insect</tissue>
    </source>
</reference>
<feature type="region of interest" description="Disordered" evidence="1">
    <location>
        <begin position="200"/>
        <end position="220"/>
    </location>
</feature>
<feature type="region of interest" description="Disordered" evidence="1">
    <location>
        <begin position="60"/>
        <end position="97"/>
    </location>
</feature>
<sequence length="263" mass="29357">MKSTGGSWSRRTSKDMSGIRRQRSLEWRERGYSSSEEEIPTRPVDSHVFASLLAQAQQEYSGIDRSYRSDDTEDAVTTDNPTTPFPTPPPTLVSPRSPIPLHRQASPFPLENTNSRRMHYQTPQDRLRGNSGEIIYAQSNKKNTTNSISRTGRNRHRVGGMTSSSSATSCNSCSDNVMVPNGDIYHEQNNQQRICLNNEVNEESPPEPAPPEVPPRGPSLHAASLRRITEFALQQGETKPVNQEPQFLSQGVMELGLYHNNGP</sequence>
<proteinExistence type="predicted"/>
<dbReference type="OrthoDB" id="6819506at2759"/>
<feature type="region of interest" description="Disordered" evidence="1">
    <location>
        <begin position="1"/>
        <end position="43"/>
    </location>
</feature>
<accession>A0A6P7F883</accession>
<protein>
    <submittedName>
        <fullName evidence="2">Uncharacterized protein LOC114327337</fullName>
    </submittedName>
</protein>
<feature type="compositionally biased region" description="Low complexity" evidence="1">
    <location>
        <begin position="162"/>
        <end position="171"/>
    </location>
</feature>
<dbReference type="AlphaFoldDB" id="A0A6P7F883"/>
<evidence type="ECO:0000256" key="1">
    <source>
        <dbReference type="SAM" id="MobiDB-lite"/>
    </source>
</evidence>
<evidence type="ECO:0000313" key="2">
    <source>
        <dbReference type="RefSeq" id="XP_028131726.1"/>
    </source>
</evidence>
<feature type="compositionally biased region" description="Basic and acidic residues" evidence="1">
    <location>
        <begin position="12"/>
        <end position="31"/>
    </location>
</feature>
<organism evidence="2">
    <name type="scientific">Diabrotica virgifera virgifera</name>
    <name type="common">western corn rootworm</name>
    <dbReference type="NCBI Taxonomy" id="50390"/>
    <lineage>
        <taxon>Eukaryota</taxon>
        <taxon>Metazoa</taxon>
        <taxon>Ecdysozoa</taxon>
        <taxon>Arthropoda</taxon>
        <taxon>Hexapoda</taxon>
        <taxon>Insecta</taxon>
        <taxon>Pterygota</taxon>
        <taxon>Neoptera</taxon>
        <taxon>Endopterygota</taxon>
        <taxon>Coleoptera</taxon>
        <taxon>Polyphaga</taxon>
        <taxon>Cucujiformia</taxon>
        <taxon>Chrysomeloidea</taxon>
        <taxon>Chrysomelidae</taxon>
        <taxon>Galerucinae</taxon>
        <taxon>Diabroticina</taxon>
        <taxon>Diabroticites</taxon>
        <taxon>Diabrotica</taxon>
    </lineage>
</organism>
<dbReference type="RefSeq" id="XP_028131726.1">
    <property type="nucleotide sequence ID" value="XM_028275925.1"/>
</dbReference>
<feature type="compositionally biased region" description="Pro residues" evidence="1">
    <location>
        <begin position="206"/>
        <end position="217"/>
    </location>
</feature>
<feature type="compositionally biased region" description="Pro residues" evidence="1">
    <location>
        <begin position="83"/>
        <end position="92"/>
    </location>
</feature>
<name>A0A6P7F883_DIAVI</name>
<gene>
    <name evidence="2" type="primary">LOC114327337</name>
</gene>
<dbReference type="KEGG" id="dvv:114327337"/>